<name>I2F796_9BACT</name>
<evidence type="ECO:0000256" key="3">
    <source>
        <dbReference type="ARBA" id="ARBA00022801"/>
    </source>
</evidence>
<sequence length="198" mass="22458">MEVIRLLAKALDENCYVVREDERITIIDPGYGVSTELAAFEDKKHLRALLTHGHADHIFDLDQIETDEIIIHPMDKPMLLDAEKSFLNLFGKNALLLGGKKVLSTEVLRDRWKCLHTPGHTEGSCCFLFDERFLFSGDTVFSASVGRTDLPGGDHDQMTSSINRLKELFTKMPDLIVFPGHGRQTTARIILRENPFFM</sequence>
<dbReference type="Gene3D" id="3.60.15.10">
    <property type="entry name" value="Ribonuclease Z/Hydroxyacylglutathione hydrolase-like"/>
    <property type="match status" value="1"/>
</dbReference>
<evidence type="ECO:0000256" key="4">
    <source>
        <dbReference type="ARBA" id="ARBA00022833"/>
    </source>
</evidence>
<dbReference type="AlphaFoldDB" id="I2F796"/>
<evidence type="ECO:0000259" key="5">
    <source>
        <dbReference type="SMART" id="SM00849"/>
    </source>
</evidence>
<reference evidence="6 7" key="1">
    <citation type="journal article" date="2012" name="Genome Biol. Evol.">
        <title>Genome Sequence of the Mesophilic Thermotogales Bacterium Mesotoga prima MesG1.Ag.4.2 Reveals the Largest Thermotogales Genome To Date.</title>
        <authorList>
            <person name="Zhaxybayeva O."/>
            <person name="Swithers K.S."/>
            <person name="Foght J."/>
            <person name="Green A.G."/>
            <person name="Bruce D."/>
            <person name="Detter C."/>
            <person name="Han S."/>
            <person name="Teshima H."/>
            <person name="Han J."/>
            <person name="Woyke T."/>
            <person name="Pitluck S."/>
            <person name="Nolan M."/>
            <person name="Ivanova N."/>
            <person name="Pati A."/>
            <person name="Land M.L."/>
            <person name="Dlutek M."/>
            <person name="Doolittle W.F."/>
            <person name="Noll K.M."/>
            <person name="Nesbo C.L."/>
        </authorList>
    </citation>
    <scope>NUCLEOTIDE SEQUENCE [LARGE SCALE GENOMIC DNA]</scope>
    <source>
        <strain evidence="7">mesG1.Ag.4.2</strain>
    </source>
</reference>
<dbReference type="Pfam" id="PF00753">
    <property type="entry name" value="Lactamase_B"/>
    <property type="match status" value="1"/>
</dbReference>
<keyword evidence="4" id="KW-0862">Zinc</keyword>
<dbReference type="SMART" id="SM00849">
    <property type="entry name" value="Lactamase_B"/>
    <property type="match status" value="1"/>
</dbReference>
<dbReference type="CDD" id="cd06262">
    <property type="entry name" value="metallo-hydrolase-like_MBL-fold"/>
    <property type="match status" value="1"/>
</dbReference>
<protein>
    <submittedName>
        <fullName evidence="6">Zn-dependent hydrolase, glyoxylase</fullName>
    </submittedName>
</protein>
<keyword evidence="3 6" id="KW-0378">Hydrolase</keyword>
<keyword evidence="2" id="KW-0479">Metal-binding</keyword>
<proteinExistence type="predicted"/>
<dbReference type="STRING" id="660470.Theba_2166"/>
<feature type="domain" description="Metallo-beta-lactamase" evidence="5">
    <location>
        <begin position="12"/>
        <end position="181"/>
    </location>
</feature>
<dbReference type="InterPro" id="IPR001279">
    <property type="entry name" value="Metallo-B-lactamas"/>
</dbReference>
<keyword evidence="7" id="KW-1185">Reference proteome</keyword>
<gene>
    <name evidence="6" type="ORF">Theba_2166</name>
</gene>
<dbReference type="eggNOG" id="COG0491">
    <property type="taxonomic scope" value="Bacteria"/>
</dbReference>
<dbReference type="GO" id="GO:0016787">
    <property type="term" value="F:hydrolase activity"/>
    <property type="evidence" value="ECO:0007669"/>
    <property type="project" value="UniProtKB-KW"/>
</dbReference>
<dbReference type="HOGENOM" id="CLU_030571_5_3_0"/>
<dbReference type="PANTHER" id="PTHR46233:SF3">
    <property type="entry name" value="HYDROXYACYLGLUTATHIONE HYDROLASE GLOC"/>
    <property type="match status" value="1"/>
</dbReference>
<evidence type="ECO:0000313" key="7">
    <source>
        <dbReference type="Proteomes" id="UP000002881"/>
    </source>
</evidence>
<dbReference type="Proteomes" id="UP000002881">
    <property type="component" value="Chromosome"/>
</dbReference>
<evidence type="ECO:0000256" key="1">
    <source>
        <dbReference type="ARBA" id="ARBA00001947"/>
    </source>
</evidence>
<organism evidence="6 7">
    <name type="scientific">Mesotoga prima MesG1.Ag.4.2</name>
    <dbReference type="NCBI Taxonomy" id="660470"/>
    <lineage>
        <taxon>Bacteria</taxon>
        <taxon>Thermotogati</taxon>
        <taxon>Thermotogota</taxon>
        <taxon>Thermotogae</taxon>
        <taxon>Kosmotogales</taxon>
        <taxon>Kosmotogaceae</taxon>
        <taxon>Mesotoga</taxon>
    </lineage>
</organism>
<dbReference type="EMBL" id="CP003532">
    <property type="protein sequence ID" value="AFK07799.1"/>
    <property type="molecule type" value="Genomic_DNA"/>
</dbReference>
<dbReference type="InterPro" id="IPR051453">
    <property type="entry name" value="MBL_Glyoxalase_II"/>
</dbReference>
<dbReference type="InterPro" id="IPR036866">
    <property type="entry name" value="RibonucZ/Hydroxyglut_hydro"/>
</dbReference>
<dbReference type="SUPFAM" id="SSF56281">
    <property type="entry name" value="Metallo-hydrolase/oxidoreductase"/>
    <property type="match status" value="1"/>
</dbReference>
<evidence type="ECO:0000256" key="2">
    <source>
        <dbReference type="ARBA" id="ARBA00022723"/>
    </source>
</evidence>
<evidence type="ECO:0000313" key="6">
    <source>
        <dbReference type="EMBL" id="AFK07799.1"/>
    </source>
</evidence>
<accession>I2F796</accession>
<dbReference type="GO" id="GO:0046872">
    <property type="term" value="F:metal ion binding"/>
    <property type="evidence" value="ECO:0007669"/>
    <property type="project" value="UniProtKB-KW"/>
</dbReference>
<comment type="cofactor">
    <cofactor evidence="1">
        <name>Zn(2+)</name>
        <dbReference type="ChEBI" id="CHEBI:29105"/>
    </cofactor>
</comment>
<dbReference type="PANTHER" id="PTHR46233">
    <property type="entry name" value="HYDROXYACYLGLUTATHIONE HYDROLASE GLOC"/>
    <property type="match status" value="1"/>
</dbReference>
<dbReference type="KEGG" id="mpg:Theba_2166"/>